<evidence type="ECO:0000313" key="4">
    <source>
        <dbReference type="EMBL" id="MFC3761698.1"/>
    </source>
</evidence>
<evidence type="ECO:0000256" key="3">
    <source>
        <dbReference type="SAM" id="Phobius"/>
    </source>
</evidence>
<feature type="transmembrane region" description="Helical" evidence="3">
    <location>
        <begin position="164"/>
        <end position="188"/>
    </location>
</feature>
<evidence type="ECO:0000256" key="2">
    <source>
        <dbReference type="RuleBase" id="RU003750"/>
    </source>
</evidence>
<dbReference type="PROSITE" id="PS00379">
    <property type="entry name" value="CDP_ALCOHOL_P_TRANSF"/>
    <property type="match status" value="1"/>
</dbReference>
<dbReference type="EMBL" id="JBHRZH010000009">
    <property type="protein sequence ID" value="MFC3761698.1"/>
    <property type="molecule type" value="Genomic_DNA"/>
</dbReference>
<comment type="caution">
    <text evidence="4">The sequence shown here is derived from an EMBL/GenBank/DDBJ whole genome shotgun (WGS) entry which is preliminary data.</text>
</comment>
<dbReference type="GO" id="GO:0016740">
    <property type="term" value="F:transferase activity"/>
    <property type="evidence" value="ECO:0007669"/>
    <property type="project" value="UniProtKB-KW"/>
</dbReference>
<dbReference type="Pfam" id="PF01066">
    <property type="entry name" value="CDP-OH_P_transf"/>
    <property type="match status" value="1"/>
</dbReference>
<keyword evidence="3" id="KW-0812">Transmembrane</keyword>
<evidence type="ECO:0000313" key="5">
    <source>
        <dbReference type="Proteomes" id="UP001595699"/>
    </source>
</evidence>
<dbReference type="Proteomes" id="UP001595699">
    <property type="component" value="Unassembled WGS sequence"/>
</dbReference>
<reference evidence="5" key="1">
    <citation type="journal article" date="2019" name="Int. J. Syst. Evol. Microbiol.">
        <title>The Global Catalogue of Microorganisms (GCM) 10K type strain sequencing project: providing services to taxonomists for standard genome sequencing and annotation.</title>
        <authorList>
            <consortium name="The Broad Institute Genomics Platform"/>
            <consortium name="The Broad Institute Genome Sequencing Center for Infectious Disease"/>
            <person name="Wu L."/>
            <person name="Ma J."/>
        </authorList>
    </citation>
    <scope>NUCLEOTIDE SEQUENCE [LARGE SCALE GENOMIC DNA]</scope>
    <source>
        <strain evidence="5">CGMCC 4.7241</strain>
    </source>
</reference>
<keyword evidence="1 2" id="KW-0808">Transferase</keyword>
<organism evidence="4 5">
    <name type="scientific">Tenggerimyces flavus</name>
    <dbReference type="NCBI Taxonomy" id="1708749"/>
    <lineage>
        <taxon>Bacteria</taxon>
        <taxon>Bacillati</taxon>
        <taxon>Actinomycetota</taxon>
        <taxon>Actinomycetes</taxon>
        <taxon>Propionibacteriales</taxon>
        <taxon>Nocardioidaceae</taxon>
        <taxon>Tenggerimyces</taxon>
    </lineage>
</organism>
<proteinExistence type="inferred from homology"/>
<sequence>MRKAVQYAACGHRGCLRPSHRQLLTGATVVTMVRTVGSVGFGLYGAVTSSLTFLLIGLGIYWVGDMADGALARLTDTETRAGATFDIVCDRFCAATFYLGFAWLDPSMVLPVGVFLFEFMVIDMFLSLAFLSWPIVSPDYFGLVDRTIWRWNWSKLGKALNSSAVALLMVFTRSALLCTIVALGILGLKLWSLWRLSKLGIPMPNGCASSARAAVA</sequence>
<dbReference type="InterPro" id="IPR043130">
    <property type="entry name" value="CDP-OH_PTrfase_TM_dom"/>
</dbReference>
<protein>
    <submittedName>
        <fullName evidence="4">CDP-alcohol phosphatidyltransferase family protein</fullName>
        <ecNumber evidence="4">2.7.8.-</ecNumber>
    </submittedName>
</protein>
<dbReference type="InterPro" id="IPR048254">
    <property type="entry name" value="CDP_ALCOHOL_P_TRANSF_CS"/>
</dbReference>
<name>A0ABV7Y9C2_9ACTN</name>
<dbReference type="InterPro" id="IPR000462">
    <property type="entry name" value="CDP-OH_P_trans"/>
</dbReference>
<dbReference type="Gene3D" id="1.20.120.1760">
    <property type="match status" value="1"/>
</dbReference>
<dbReference type="EC" id="2.7.8.-" evidence="4"/>
<evidence type="ECO:0000256" key="1">
    <source>
        <dbReference type="ARBA" id="ARBA00022679"/>
    </source>
</evidence>
<comment type="similarity">
    <text evidence="2">Belongs to the CDP-alcohol phosphatidyltransferase class-I family.</text>
</comment>
<feature type="transmembrane region" description="Helical" evidence="3">
    <location>
        <begin position="116"/>
        <end position="136"/>
    </location>
</feature>
<keyword evidence="3" id="KW-1133">Transmembrane helix</keyword>
<feature type="transmembrane region" description="Helical" evidence="3">
    <location>
        <begin position="83"/>
        <end position="104"/>
    </location>
</feature>
<keyword evidence="5" id="KW-1185">Reference proteome</keyword>
<feature type="transmembrane region" description="Helical" evidence="3">
    <location>
        <begin position="41"/>
        <end position="63"/>
    </location>
</feature>
<accession>A0ABV7Y9C2</accession>
<gene>
    <name evidence="4" type="ORF">ACFOUW_12705</name>
</gene>
<keyword evidence="3" id="KW-0472">Membrane</keyword>
<dbReference type="RefSeq" id="WP_205114330.1">
    <property type="nucleotide sequence ID" value="NZ_JAFBCM010000001.1"/>
</dbReference>